<keyword evidence="3" id="KW-1185">Reference proteome</keyword>
<protein>
    <submittedName>
        <fullName evidence="2">Methyltransferase domain-containing protein</fullName>
    </submittedName>
</protein>
<dbReference type="Gene3D" id="3.40.50.150">
    <property type="entry name" value="Vaccinia Virus protein VP39"/>
    <property type="match status" value="1"/>
</dbReference>
<sequence>MSDYEAFADQFAAHAEGSAFNAHYDRPAVLALLGPVTGLRVLDVGCGPGLYLEELLRRGAAKVIGSDASQRMVELARARVGENAELRVHDLNEPMPWMSTGSGERVVMALTIHHLERPRVALHEAHRVLTADGRIVISTVHPISDWMQLGGSYFADEIVEDTWNVGWDVRFRRAPLEALVADFKAAGFVIEDLVEPRPAPSMAAAFPDVAERLEREPAFIAFRLRKA</sequence>
<dbReference type="EMBL" id="CP047156">
    <property type="protein sequence ID" value="QHC02019.1"/>
    <property type="molecule type" value="Genomic_DNA"/>
</dbReference>
<organism evidence="2 3">
    <name type="scientific">Epidermidibacterium keratini</name>
    <dbReference type="NCBI Taxonomy" id="1891644"/>
    <lineage>
        <taxon>Bacteria</taxon>
        <taxon>Bacillati</taxon>
        <taxon>Actinomycetota</taxon>
        <taxon>Actinomycetes</taxon>
        <taxon>Sporichthyales</taxon>
        <taxon>Sporichthyaceae</taxon>
        <taxon>Epidermidibacterium</taxon>
    </lineage>
</organism>
<accession>A0A7L4YTB7</accession>
<dbReference type="OrthoDB" id="9805171at2"/>
<dbReference type="Proteomes" id="UP000463857">
    <property type="component" value="Chromosome"/>
</dbReference>
<keyword evidence="2" id="KW-0808">Transferase</keyword>
<dbReference type="KEGG" id="eke:EK0264_18205"/>
<dbReference type="CDD" id="cd02440">
    <property type="entry name" value="AdoMet_MTases"/>
    <property type="match status" value="1"/>
</dbReference>
<reference evidence="2 3" key="1">
    <citation type="journal article" date="2018" name="Int. J. Syst. Evol. Microbiol.">
        <title>Epidermidibacterium keratini gen. nov., sp. nov., a member of the family Sporichthyaceae, isolated from keratin epidermis.</title>
        <authorList>
            <person name="Lee D.G."/>
            <person name="Trujillo M.E."/>
            <person name="Kang S."/>
            <person name="Nam J.J."/>
            <person name="Kim Y.J."/>
        </authorList>
    </citation>
    <scope>NUCLEOTIDE SEQUENCE [LARGE SCALE GENOMIC DNA]</scope>
    <source>
        <strain evidence="2 3">EPI-7</strain>
    </source>
</reference>
<dbReference type="AlphaFoldDB" id="A0A7L4YTB7"/>
<evidence type="ECO:0000313" key="2">
    <source>
        <dbReference type="EMBL" id="QHC02019.1"/>
    </source>
</evidence>
<dbReference type="GO" id="GO:0032259">
    <property type="term" value="P:methylation"/>
    <property type="evidence" value="ECO:0007669"/>
    <property type="project" value="UniProtKB-KW"/>
</dbReference>
<dbReference type="InterPro" id="IPR029063">
    <property type="entry name" value="SAM-dependent_MTases_sf"/>
</dbReference>
<dbReference type="InterPro" id="IPR013216">
    <property type="entry name" value="Methyltransf_11"/>
</dbReference>
<keyword evidence="2" id="KW-0489">Methyltransferase</keyword>
<evidence type="ECO:0000259" key="1">
    <source>
        <dbReference type="Pfam" id="PF08241"/>
    </source>
</evidence>
<dbReference type="InParanoid" id="A0A7L4YTB7"/>
<feature type="domain" description="Methyltransferase type 11" evidence="1">
    <location>
        <begin position="42"/>
        <end position="137"/>
    </location>
</feature>
<dbReference type="Pfam" id="PF08241">
    <property type="entry name" value="Methyltransf_11"/>
    <property type="match status" value="1"/>
</dbReference>
<dbReference type="SUPFAM" id="SSF53335">
    <property type="entry name" value="S-adenosyl-L-methionine-dependent methyltransferases"/>
    <property type="match status" value="1"/>
</dbReference>
<name>A0A7L4YTB7_9ACTN</name>
<dbReference type="PANTHER" id="PTHR43861">
    <property type="entry name" value="TRANS-ACONITATE 2-METHYLTRANSFERASE-RELATED"/>
    <property type="match status" value="1"/>
</dbReference>
<gene>
    <name evidence="2" type="ORF">EK0264_18205</name>
</gene>
<dbReference type="RefSeq" id="WP_159547143.1">
    <property type="nucleotide sequence ID" value="NZ_CP047156.1"/>
</dbReference>
<dbReference type="GO" id="GO:0008757">
    <property type="term" value="F:S-adenosylmethionine-dependent methyltransferase activity"/>
    <property type="evidence" value="ECO:0007669"/>
    <property type="project" value="InterPro"/>
</dbReference>
<evidence type="ECO:0000313" key="3">
    <source>
        <dbReference type="Proteomes" id="UP000463857"/>
    </source>
</evidence>
<proteinExistence type="predicted"/>